<dbReference type="InterPro" id="IPR010982">
    <property type="entry name" value="Lambda_DNA-bd_dom_sf"/>
</dbReference>
<evidence type="ECO:0000259" key="1">
    <source>
        <dbReference type="PROSITE" id="PS50943"/>
    </source>
</evidence>
<dbReference type="EMBL" id="JADOEL010000011">
    <property type="protein sequence ID" value="MBF8178749.1"/>
    <property type="molecule type" value="Genomic_DNA"/>
</dbReference>
<evidence type="ECO:0000313" key="2">
    <source>
        <dbReference type="EMBL" id="MBF8178749.1"/>
    </source>
</evidence>
<dbReference type="CDD" id="cd00093">
    <property type="entry name" value="HTH_XRE"/>
    <property type="match status" value="1"/>
</dbReference>
<organism evidence="2 3">
    <name type="scientific">Herminiimonas contaminans</name>
    <dbReference type="NCBI Taxonomy" id="1111140"/>
    <lineage>
        <taxon>Bacteria</taxon>
        <taxon>Pseudomonadati</taxon>
        <taxon>Pseudomonadota</taxon>
        <taxon>Betaproteobacteria</taxon>
        <taxon>Burkholderiales</taxon>
        <taxon>Oxalobacteraceae</taxon>
        <taxon>Herminiimonas</taxon>
    </lineage>
</organism>
<dbReference type="PROSITE" id="PS50943">
    <property type="entry name" value="HTH_CROC1"/>
    <property type="match status" value="1"/>
</dbReference>
<dbReference type="InterPro" id="IPR001387">
    <property type="entry name" value="Cro/C1-type_HTH"/>
</dbReference>
<protein>
    <submittedName>
        <fullName evidence="2">Helix-turn-helix transcriptional regulator</fullName>
    </submittedName>
</protein>
<reference evidence="2 3" key="1">
    <citation type="submission" date="2020-11" db="EMBL/GenBank/DDBJ databases">
        <title>WGS of Herminiimonas contaminans strain Marseille-Q4544 isolated from planarians Schmidtea mediterranea.</title>
        <authorList>
            <person name="Kangale L."/>
        </authorList>
    </citation>
    <scope>NUCLEOTIDE SEQUENCE [LARGE SCALE GENOMIC DNA]</scope>
    <source>
        <strain evidence="2 3">Marseille-Q4544</strain>
    </source>
</reference>
<proteinExistence type="predicted"/>
<dbReference type="Proteomes" id="UP000657372">
    <property type="component" value="Unassembled WGS sequence"/>
</dbReference>
<dbReference type="Pfam" id="PF01381">
    <property type="entry name" value="HTH_3"/>
    <property type="match status" value="1"/>
</dbReference>
<dbReference type="Gene3D" id="1.10.260.40">
    <property type="entry name" value="lambda repressor-like DNA-binding domains"/>
    <property type="match status" value="1"/>
</dbReference>
<comment type="caution">
    <text evidence="2">The sequence shown here is derived from an EMBL/GenBank/DDBJ whole genome shotgun (WGS) entry which is preliminary data.</text>
</comment>
<accession>A0ABS0EV87</accession>
<sequence>MKSVKYLIQVQEKHGLKNDAALAEKLKITRSAISLYKSGQRIMDEDTCLKVAVALKLNNPLEVLMAAGTDRAKKSGKKSIWSYFTRKQGKAVFQ</sequence>
<dbReference type="RefSeq" id="WP_195875973.1">
    <property type="nucleotide sequence ID" value="NZ_JADOEL010000011.1"/>
</dbReference>
<keyword evidence="3" id="KW-1185">Reference proteome</keyword>
<dbReference type="SUPFAM" id="SSF47413">
    <property type="entry name" value="lambda repressor-like DNA-binding domains"/>
    <property type="match status" value="1"/>
</dbReference>
<feature type="domain" description="HTH cro/C1-type" evidence="1">
    <location>
        <begin position="20"/>
        <end position="64"/>
    </location>
</feature>
<gene>
    <name evidence="2" type="ORF">IXC47_13755</name>
</gene>
<evidence type="ECO:0000313" key="3">
    <source>
        <dbReference type="Proteomes" id="UP000657372"/>
    </source>
</evidence>
<name>A0ABS0EV87_9BURK</name>